<name>A0A7H8QLR9_TALRU</name>
<reference evidence="3" key="1">
    <citation type="submission" date="2020-06" db="EMBL/GenBank/DDBJ databases">
        <title>A chromosome-scale genome assembly of Talaromyces rugulosus W13939.</title>
        <authorList>
            <person name="Wang B."/>
            <person name="Guo L."/>
            <person name="Ye K."/>
            <person name="Wang L."/>
        </authorList>
    </citation>
    <scope>NUCLEOTIDE SEQUENCE [LARGE SCALE GENOMIC DNA]</scope>
    <source>
        <strain evidence="3">W13939</strain>
    </source>
</reference>
<keyword evidence="3" id="KW-1185">Reference proteome</keyword>
<dbReference type="KEGG" id="trg:TRUGW13939_01831"/>
<evidence type="ECO:0000313" key="2">
    <source>
        <dbReference type="EMBL" id="QKX54742.1"/>
    </source>
</evidence>
<dbReference type="GeneID" id="55989341"/>
<proteinExistence type="predicted"/>
<evidence type="ECO:0000313" key="3">
    <source>
        <dbReference type="Proteomes" id="UP000509510"/>
    </source>
</evidence>
<gene>
    <name evidence="2" type="ORF">TRUGW13939_01831</name>
</gene>
<keyword evidence="1" id="KW-0732">Signal</keyword>
<dbReference type="PANTHER" id="PTHR42047:SF1">
    <property type="entry name" value="PROTEIN, PUTATIVE (AFU_ORTHOLOGUE AFUA_6G03560)-RELATED"/>
    <property type="match status" value="1"/>
</dbReference>
<evidence type="ECO:0008006" key="4">
    <source>
        <dbReference type="Google" id="ProtNLM"/>
    </source>
</evidence>
<accession>A0A7H8QLR9</accession>
<evidence type="ECO:0000256" key="1">
    <source>
        <dbReference type="SAM" id="SignalP"/>
    </source>
</evidence>
<dbReference type="AlphaFoldDB" id="A0A7H8QLR9"/>
<dbReference type="Proteomes" id="UP000509510">
    <property type="component" value="Chromosome I"/>
</dbReference>
<dbReference type="OrthoDB" id="5430620at2759"/>
<dbReference type="PANTHER" id="PTHR42047">
    <property type="entry name" value="PROTEIN, PUTATIVE (AFU_ORTHOLOGUE AFUA_6G03560)-RELATED"/>
    <property type="match status" value="1"/>
</dbReference>
<sequence>MQLIASVVTAATLLGASVQAQELTLGLMSLRSVSPIHFGSINAANSKFWIWGPGPKTYCPPNVTGCQKTNSTLIDLYENGAAGLYANVPGGQDVFVAPDGSLSFTEPHTEGVFPPGSIVYSGFTYTPPAEPGTVAILGFNGNGSTGFVACPRSGAYPWQIYVDLPGKNYSSDCLGFDVAAANVTNAPMPWEFI</sequence>
<protein>
    <recommendedName>
        <fullName evidence="4">IgE-binding protein</fullName>
    </recommendedName>
</protein>
<dbReference type="InterPro" id="IPR052820">
    <property type="entry name" value="PhiA_domain"/>
</dbReference>
<dbReference type="EMBL" id="CP055898">
    <property type="protein sequence ID" value="QKX54742.1"/>
    <property type="molecule type" value="Genomic_DNA"/>
</dbReference>
<feature type="signal peptide" evidence="1">
    <location>
        <begin position="1"/>
        <end position="20"/>
    </location>
</feature>
<feature type="chain" id="PRO_5028823494" description="IgE-binding protein" evidence="1">
    <location>
        <begin position="21"/>
        <end position="193"/>
    </location>
</feature>
<organism evidence="2 3">
    <name type="scientific">Talaromyces rugulosus</name>
    <name type="common">Penicillium rugulosum</name>
    <dbReference type="NCBI Taxonomy" id="121627"/>
    <lineage>
        <taxon>Eukaryota</taxon>
        <taxon>Fungi</taxon>
        <taxon>Dikarya</taxon>
        <taxon>Ascomycota</taxon>
        <taxon>Pezizomycotina</taxon>
        <taxon>Eurotiomycetes</taxon>
        <taxon>Eurotiomycetidae</taxon>
        <taxon>Eurotiales</taxon>
        <taxon>Trichocomaceae</taxon>
        <taxon>Talaromyces</taxon>
        <taxon>Talaromyces sect. Islandici</taxon>
    </lineage>
</organism>
<dbReference type="RefSeq" id="XP_035340921.1">
    <property type="nucleotide sequence ID" value="XM_035485028.1"/>
</dbReference>